<evidence type="ECO:0000256" key="2">
    <source>
        <dbReference type="ARBA" id="ARBA00011084"/>
    </source>
</evidence>
<dbReference type="InterPro" id="IPR045584">
    <property type="entry name" value="Pilin-like"/>
</dbReference>
<dbReference type="Pfam" id="PF11612">
    <property type="entry name" value="T2SSJ"/>
    <property type="match status" value="1"/>
</dbReference>
<name>A0A369TPR9_9RHOB</name>
<dbReference type="GO" id="GO:0015627">
    <property type="term" value="C:type II protein secretion system complex"/>
    <property type="evidence" value="ECO:0007669"/>
    <property type="project" value="InterPro"/>
</dbReference>
<dbReference type="RefSeq" id="WP_114511015.1">
    <property type="nucleotide sequence ID" value="NZ_QPMK01000006.1"/>
</dbReference>
<evidence type="ECO:0000256" key="10">
    <source>
        <dbReference type="SAM" id="Phobius"/>
    </source>
</evidence>
<reference evidence="11 12" key="1">
    <citation type="submission" date="2018-07" db="EMBL/GenBank/DDBJ databases">
        <title>Thalassococcus profundi sp. nov., a marine bacterium isolated from deep seawater of Okinawa Trough.</title>
        <authorList>
            <person name="Yu M."/>
        </authorList>
    </citation>
    <scope>NUCLEOTIDE SEQUENCE [LARGE SCALE GENOMIC DNA]</scope>
    <source>
        <strain evidence="11 12">WRAS1</strain>
    </source>
</reference>
<evidence type="ECO:0000313" key="11">
    <source>
        <dbReference type="EMBL" id="RDD66445.1"/>
    </source>
</evidence>
<accession>A0A369TPR9</accession>
<keyword evidence="12" id="KW-1185">Reference proteome</keyword>
<keyword evidence="5" id="KW-0488">Methylation</keyword>
<evidence type="ECO:0000313" key="12">
    <source>
        <dbReference type="Proteomes" id="UP000253977"/>
    </source>
</evidence>
<evidence type="ECO:0000256" key="4">
    <source>
        <dbReference type="ARBA" id="ARBA00022475"/>
    </source>
</evidence>
<feature type="transmembrane region" description="Helical" evidence="10">
    <location>
        <begin position="12"/>
        <end position="36"/>
    </location>
</feature>
<evidence type="ECO:0000256" key="7">
    <source>
        <dbReference type="ARBA" id="ARBA00022692"/>
    </source>
</evidence>
<dbReference type="InterPro" id="IPR010055">
    <property type="entry name" value="T2SS_protein-GspJ"/>
</dbReference>
<dbReference type="GO" id="GO:0005886">
    <property type="term" value="C:plasma membrane"/>
    <property type="evidence" value="ECO:0007669"/>
    <property type="project" value="UniProtKB-SubCell"/>
</dbReference>
<dbReference type="InterPro" id="IPR051621">
    <property type="entry name" value="T2SS_protein_J"/>
</dbReference>
<evidence type="ECO:0000256" key="9">
    <source>
        <dbReference type="ARBA" id="ARBA00023136"/>
    </source>
</evidence>
<dbReference type="PANTHER" id="PTHR39583:SF2">
    <property type="entry name" value="TYPE II SECRETION SYSTEM PROTEIN J"/>
    <property type="match status" value="1"/>
</dbReference>
<dbReference type="NCBIfam" id="TIGR02532">
    <property type="entry name" value="IV_pilin_GFxxxE"/>
    <property type="match status" value="1"/>
</dbReference>
<evidence type="ECO:0000256" key="3">
    <source>
        <dbReference type="ARBA" id="ARBA00021539"/>
    </source>
</evidence>
<keyword evidence="7 10" id="KW-0812">Transmembrane</keyword>
<evidence type="ECO:0000256" key="1">
    <source>
        <dbReference type="ARBA" id="ARBA00004377"/>
    </source>
</evidence>
<dbReference type="Proteomes" id="UP000253977">
    <property type="component" value="Unassembled WGS sequence"/>
</dbReference>
<organism evidence="11 12">
    <name type="scientific">Thalassococcus profundi</name>
    <dbReference type="NCBI Taxonomy" id="2282382"/>
    <lineage>
        <taxon>Bacteria</taxon>
        <taxon>Pseudomonadati</taxon>
        <taxon>Pseudomonadota</taxon>
        <taxon>Alphaproteobacteria</taxon>
        <taxon>Rhodobacterales</taxon>
        <taxon>Roseobacteraceae</taxon>
        <taxon>Thalassococcus</taxon>
    </lineage>
</organism>
<evidence type="ECO:0000256" key="6">
    <source>
        <dbReference type="ARBA" id="ARBA00022519"/>
    </source>
</evidence>
<dbReference type="OrthoDB" id="7723663at2"/>
<keyword evidence="9 10" id="KW-0472">Membrane</keyword>
<comment type="caution">
    <text evidence="11">The sequence shown here is derived from an EMBL/GenBank/DDBJ whole genome shotgun (WGS) entry which is preliminary data.</text>
</comment>
<dbReference type="PANTHER" id="PTHR39583">
    <property type="entry name" value="TYPE II SECRETION SYSTEM PROTEIN J-RELATED"/>
    <property type="match status" value="1"/>
</dbReference>
<comment type="subcellular location">
    <subcellularLocation>
        <location evidence="1">Cell inner membrane</location>
        <topology evidence="1">Single-pass membrane protein</topology>
    </subcellularLocation>
</comment>
<dbReference type="InterPro" id="IPR012902">
    <property type="entry name" value="N_methyl_site"/>
</dbReference>
<evidence type="ECO:0000256" key="8">
    <source>
        <dbReference type="ARBA" id="ARBA00022989"/>
    </source>
</evidence>
<keyword evidence="4" id="KW-1003">Cell membrane</keyword>
<gene>
    <name evidence="11" type="ORF">DU478_10215</name>
</gene>
<dbReference type="EMBL" id="QPMK01000006">
    <property type="protein sequence ID" value="RDD66445.1"/>
    <property type="molecule type" value="Genomic_DNA"/>
</dbReference>
<protein>
    <recommendedName>
        <fullName evidence="3">Type II secretion system protein J</fullName>
    </recommendedName>
</protein>
<proteinExistence type="inferred from homology"/>
<dbReference type="AlphaFoldDB" id="A0A369TPR9"/>
<evidence type="ECO:0000256" key="5">
    <source>
        <dbReference type="ARBA" id="ARBA00022481"/>
    </source>
</evidence>
<keyword evidence="6" id="KW-0997">Cell inner membrane</keyword>
<comment type="similarity">
    <text evidence="2">Belongs to the GSP J family.</text>
</comment>
<keyword evidence="8 10" id="KW-1133">Transmembrane helix</keyword>
<dbReference type="SUPFAM" id="SSF54523">
    <property type="entry name" value="Pili subunits"/>
    <property type="match status" value="1"/>
</dbReference>
<dbReference type="GO" id="GO:0015628">
    <property type="term" value="P:protein secretion by the type II secretion system"/>
    <property type="evidence" value="ECO:0007669"/>
    <property type="project" value="InterPro"/>
</dbReference>
<dbReference type="Pfam" id="PF07963">
    <property type="entry name" value="N_methyl"/>
    <property type="match status" value="1"/>
</dbReference>
<sequence>MTRAAPLPRDAGLTLIELLVAMAIFAVIGVAGLAVLDTVLNVNARTDGRLERLAQVDRALLVLRRDLAQAQPTGLTLDDTALRFVRAEGADAVQEVTVALDDTRLIRSLPRGGEPPLDQVLLTGVETLNWRVLDAGRTWHETWEGSSDAALAAELTLTFSQDGGAAQVTRLMALPSAVRR</sequence>
<dbReference type="PROSITE" id="PS00409">
    <property type="entry name" value="PROKAR_NTER_METHYL"/>
    <property type="match status" value="1"/>
</dbReference>